<reference evidence="9 10" key="1">
    <citation type="submission" date="2017-02" db="EMBL/GenBank/DDBJ databases">
        <authorList>
            <person name="Peterson S.W."/>
        </authorList>
    </citation>
    <scope>NUCLEOTIDE SEQUENCE [LARGE SCALE GENOMIC DNA]</scope>
    <source>
        <strain evidence="9 10">DSM 22335</strain>
    </source>
</reference>
<dbReference type="InterPro" id="IPR027417">
    <property type="entry name" value="P-loop_NTPase"/>
</dbReference>
<dbReference type="Proteomes" id="UP000190888">
    <property type="component" value="Unassembled WGS sequence"/>
</dbReference>
<dbReference type="PANTHER" id="PTHR37937:SF1">
    <property type="entry name" value="CONJUGATIVE TRANSFER: DNA TRANSPORT"/>
    <property type="match status" value="1"/>
</dbReference>
<evidence type="ECO:0000256" key="5">
    <source>
        <dbReference type="ARBA" id="ARBA00022989"/>
    </source>
</evidence>
<dbReference type="SUPFAM" id="SSF52540">
    <property type="entry name" value="P-loop containing nucleoside triphosphate hydrolases"/>
    <property type="match status" value="1"/>
</dbReference>
<dbReference type="Pfam" id="PF14293">
    <property type="entry name" value="YWFCY"/>
    <property type="match status" value="1"/>
</dbReference>
<keyword evidence="6 7" id="KW-0472">Membrane</keyword>
<evidence type="ECO:0000256" key="3">
    <source>
        <dbReference type="ARBA" id="ARBA00022475"/>
    </source>
</evidence>
<organism evidence="9 10">
    <name type="scientific">Sediminibacterium ginsengisoli</name>
    <dbReference type="NCBI Taxonomy" id="413434"/>
    <lineage>
        <taxon>Bacteria</taxon>
        <taxon>Pseudomonadati</taxon>
        <taxon>Bacteroidota</taxon>
        <taxon>Chitinophagia</taxon>
        <taxon>Chitinophagales</taxon>
        <taxon>Chitinophagaceae</taxon>
        <taxon>Sediminibacterium</taxon>
    </lineage>
</organism>
<evidence type="ECO:0000256" key="4">
    <source>
        <dbReference type="ARBA" id="ARBA00022692"/>
    </source>
</evidence>
<dbReference type="EMBL" id="FUWH01000005">
    <property type="protein sequence ID" value="SJZ85503.1"/>
    <property type="molecule type" value="Genomic_DNA"/>
</dbReference>
<keyword evidence="3" id="KW-1003">Cell membrane</keyword>
<evidence type="ECO:0000313" key="10">
    <source>
        <dbReference type="Proteomes" id="UP000190888"/>
    </source>
</evidence>
<evidence type="ECO:0000256" key="7">
    <source>
        <dbReference type="SAM" id="Phobius"/>
    </source>
</evidence>
<dbReference type="Pfam" id="PF02534">
    <property type="entry name" value="T4SS-DNA_transf"/>
    <property type="match status" value="1"/>
</dbReference>
<feature type="transmembrane region" description="Helical" evidence="7">
    <location>
        <begin position="93"/>
        <end position="112"/>
    </location>
</feature>
<dbReference type="AlphaFoldDB" id="A0A1T4P1Z3"/>
<dbReference type="InterPro" id="IPR025988">
    <property type="entry name" value="YWFCY_dom"/>
</dbReference>
<keyword evidence="5 7" id="KW-1133">Transmembrane helix</keyword>
<dbReference type="PANTHER" id="PTHR37937">
    <property type="entry name" value="CONJUGATIVE TRANSFER: DNA TRANSPORT"/>
    <property type="match status" value="1"/>
</dbReference>
<dbReference type="GO" id="GO:0005886">
    <property type="term" value="C:plasma membrane"/>
    <property type="evidence" value="ECO:0007669"/>
    <property type="project" value="UniProtKB-SubCell"/>
</dbReference>
<evidence type="ECO:0000256" key="1">
    <source>
        <dbReference type="ARBA" id="ARBA00004651"/>
    </source>
</evidence>
<dbReference type="STRING" id="413434.SAMN04488132_105101"/>
<dbReference type="CDD" id="cd01127">
    <property type="entry name" value="TrwB_TraG_TraD_VirD4"/>
    <property type="match status" value="1"/>
</dbReference>
<comment type="subcellular location">
    <subcellularLocation>
        <location evidence="1">Cell membrane</location>
        <topology evidence="1">Multi-pass membrane protein</topology>
    </subcellularLocation>
</comment>
<evidence type="ECO:0000256" key="2">
    <source>
        <dbReference type="ARBA" id="ARBA00008806"/>
    </source>
</evidence>
<accession>A0A1T4P1Z3</accession>
<comment type="similarity">
    <text evidence="2">Belongs to the VirD4/TraG family.</text>
</comment>
<dbReference type="Gene3D" id="3.40.50.300">
    <property type="entry name" value="P-loop containing nucleotide triphosphate hydrolases"/>
    <property type="match status" value="2"/>
</dbReference>
<evidence type="ECO:0000256" key="6">
    <source>
        <dbReference type="ARBA" id="ARBA00023136"/>
    </source>
</evidence>
<feature type="transmembrane region" description="Helical" evidence="7">
    <location>
        <begin position="62"/>
        <end position="81"/>
    </location>
</feature>
<dbReference type="OrthoDB" id="102453at2"/>
<evidence type="ECO:0000313" key="9">
    <source>
        <dbReference type="EMBL" id="SJZ85503.1"/>
    </source>
</evidence>
<feature type="transmembrane region" description="Helical" evidence="7">
    <location>
        <begin position="19"/>
        <end position="37"/>
    </location>
</feature>
<evidence type="ECO:0000259" key="8">
    <source>
        <dbReference type="Pfam" id="PF14293"/>
    </source>
</evidence>
<dbReference type="NCBIfam" id="NF041326">
    <property type="entry name" value="Bacteroid_MobC"/>
    <property type="match status" value="1"/>
</dbReference>
<feature type="transmembrane region" description="Helical" evidence="7">
    <location>
        <begin position="118"/>
        <end position="140"/>
    </location>
</feature>
<sequence>MSTGENEQALRKIMDMTRLGSILLLLLHFYFYCYTAFKDLGLRFSLTDHILRNLVATGFFKAAYISKAWSMGLLLISLLGTRGKKQPEYTIKSVFVLGTLGMVLYWISHVLLQFDSDARFLVISYIIICSTGFCLCLAAGTRISRILQISVTQDVFNIINETFPQEEKLHSNEYSVNFRAQYSLKSSVRRSWINIINPFRGTLVTGSPGAGKSWFIILPLIRQQIQKGYAMFIYDFKYDDLSKAAYNWLLQYQKSYDSQPSFYAINFDNLATSHRCNPLDPDAMIDITDATESARSILLGLNREWIKKQGDFFVESPINFVTAIIWFLRKHEDGMYCTLPHVIELMQVDYDKLFPVLNTQPEIEVLVNPFISAYQNDAMEQLEGQIASAKIGMARLASPSLYWVLSGNDFTLDINSPSNPKIVCIGNNPEKQTIYGAVLSLYVSRLVKIVNKKGRQKSSLVFDEFPTIFFNNMDSLIATARSNKVATLLAMQDFSQLKKDYGRDQAEVITNICGNIISGQVVGDTAKSLSERFGKIVQEKRSMNVNRMDTSSSTSWQLDQAIPPSRIATLSSGQFVGLVADNPDDRIKLKMFHADIQQDTNALNLEMKTFKDIPQVYDITTQEIQDNYYQIKFDIQTMVEKVIAKLLLQKKQKIQSTLGNDP</sequence>
<proteinExistence type="inferred from homology"/>
<keyword evidence="10" id="KW-1185">Reference proteome</keyword>
<keyword evidence="4 7" id="KW-0812">Transmembrane</keyword>
<gene>
    <name evidence="9" type="ORF">SAMN04488132_105101</name>
</gene>
<dbReference type="RefSeq" id="WP_078831430.1">
    <property type="nucleotide sequence ID" value="NZ_FUWH01000005.1"/>
</dbReference>
<dbReference type="InterPro" id="IPR003688">
    <property type="entry name" value="TraG/VirD4"/>
</dbReference>
<name>A0A1T4P1Z3_9BACT</name>
<dbReference type="InterPro" id="IPR051539">
    <property type="entry name" value="T4SS-coupling_protein"/>
</dbReference>
<protein>
    <submittedName>
        <fullName evidence="9">Type IV secretory system Conjugative DNA transfer</fullName>
    </submittedName>
</protein>
<feature type="domain" description="YWFCY" evidence="8">
    <location>
        <begin position="5"/>
        <end position="148"/>
    </location>
</feature>